<keyword evidence="5 7" id="KW-0560">Oxidoreductase</keyword>
<dbReference type="PANTHER" id="PTHR11465">
    <property type="entry name" value="CATALASE"/>
    <property type="match status" value="1"/>
</dbReference>
<dbReference type="CDD" id="cd08153">
    <property type="entry name" value="srpA_like"/>
    <property type="match status" value="1"/>
</dbReference>
<keyword evidence="6 7" id="KW-0408">Iron</keyword>
<feature type="domain" description="Catalase core" evidence="10">
    <location>
        <begin position="23"/>
        <end position="352"/>
    </location>
</feature>
<dbReference type="PANTHER" id="PTHR11465:SF9">
    <property type="entry name" value="CATALASE"/>
    <property type="match status" value="1"/>
</dbReference>
<dbReference type="GO" id="GO:0005737">
    <property type="term" value="C:cytoplasm"/>
    <property type="evidence" value="ECO:0007669"/>
    <property type="project" value="TreeGrafter"/>
</dbReference>
<comment type="function">
    <text evidence="7">Has an organic peroxide-dependent peroxidase activity.</text>
</comment>
<evidence type="ECO:0000259" key="10">
    <source>
        <dbReference type="SMART" id="SM01060"/>
    </source>
</evidence>
<dbReference type="GO" id="GO:0042744">
    <property type="term" value="P:hydrogen peroxide catabolic process"/>
    <property type="evidence" value="ECO:0007669"/>
    <property type="project" value="TreeGrafter"/>
</dbReference>
<keyword evidence="12" id="KW-1185">Reference proteome</keyword>
<dbReference type="PIRSF" id="PIRSF000296">
    <property type="entry name" value="SrpA"/>
    <property type="match status" value="1"/>
</dbReference>
<proteinExistence type="inferred from homology"/>
<keyword evidence="3 7" id="KW-0349">Heme</keyword>
<evidence type="ECO:0000313" key="12">
    <source>
        <dbReference type="Proteomes" id="UP000721844"/>
    </source>
</evidence>
<evidence type="ECO:0000256" key="5">
    <source>
        <dbReference type="ARBA" id="ARBA00023002"/>
    </source>
</evidence>
<comment type="cofactor">
    <cofactor evidence="7">
        <name>heme</name>
        <dbReference type="ChEBI" id="CHEBI:30413"/>
    </cofactor>
</comment>
<dbReference type="GO" id="GO:0046872">
    <property type="term" value="F:metal ion binding"/>
    <property type="evidence" value="ECO:0007669"/>
    <property type="project" value="UniProtKB-KW"/>
</dbReference>
<dbReference type="PROSITE" id="PS51402">
    <property type="entry name" value="CATALASE_3"/>
    <property type="match status" value="1"/>
</dbReference>
<dbReference type="SMART" id="SM01060">
    <property type="entry name" value="Catalase"/>
    <property type="match status" value="1"/>
</dbReference>
<dbReference type="InterPro" id="IPR024168">
    <property type="entry name" value="Catalase_SrpA-type_pred"/>
</dbReference>
<name>A0A963Z0K8_9PROT</name>
<protein>
    <recommendedName>
        <fullName evidence="7">Catalase-related peroxidase</fullName>
        <ecNumber evidence="7">1.11.1.-</ecNumber>
    </recommendedName>
</protein>
<dbReference type="Gene3D" id="2.40.180.10">
    <property type="entry name" value="Catalase core domain"/>
    <property type="match status" value="1"/>
</dbReference>
<evidence type="ECO:0000313" key="11">
    <source>
        <dbReference type="EMBL" id="MCB8880657.1"/>
    </source>
</evidence>
<evidence type="ECO:0000256" key="4">
    <source>
        <dbReference type="ARBA" id="ARBA00022723"/>
    </source>
</evidence>
<evidence type="ECO:0000256" key="2">
    <source>
        <dbReference type="ARBA" id="ARBA00022559"/>
    </source>
</evidence>
<feature type="binding site" description="axial binding residue" evidence="9">
    <location>
        <position position="329"/>
    </location>
    <ligand>
        <name>heme</name>
        <dbReference type="ChEBI" id="CHEBI:30413"/>
    </ligand>
    <ligandPart>
        <name>Fe</name>
        <dbReference type="ChEBI" id="CHEBI:18248"/>
    </ligandPart>
</feature>
<evidence type="ECO:0000256" key="7">
    <source>
        <dbReference type="PIRNR" id="PIRNR000296"/>
    </source>
</evidence>
<dbReference type="GO" id="GO:0020037">
    <property type="term" value="F:heme binding"/>
    <property type="evidence" value="ECO:0007669"/>
    <property type="project" value="InterPro"/>
</dbReference>
<dbReference type="EC" id="1.11.1.-" evidence="7"/>
<dbReference type="EMBL" id="JAESVA010000003">
    <property type="protein sequence ID" value="MCB8880657.1"/>
    <property type="molecule type" value="Genomic_DNA"/>
</dbReference>
<dbReference type="SUPFAM" id="SSF56634">
    <property type="entry name" value="Heme-dependent catalase-like"/>
    <property type="match status" value="1"/>
</dbReference>
<sequence length="352" mass="37046">MPQSILSEMRAKIGSLIVIAVIVGASAAAFAYTAGWLTPGRLTPVKVVDALAPPGGPALGHRRNHAKGICFTGAFQSNGAGASLSTATAFAAGHYPVIGRFNLAIASPDAADVTARVRGMGLQIATPNGQVWRSAMITAPIFPVSTPQDFYDLLRASGSKDPNAMKTFVAANPEFGNFVQWATTAPWTSSYAEDRFNSLDSFIFVDGSGQHQVVRWSLIPIASLVPISPGDLAKRGPNYLESEIADRVGKAPQSWTLAVTVANAGDQTDDPSKAWPADRRTIAVGTLVVQQVEPEANGPCRDINFDPTVLPAGMMTSNDPFPAARSAAYAVSYDRRTAEAADYPRTATGGTP</sequence>
<dbReference type="AlphaFoldDB" id="A0A963Z0K8"/>
<dbReference type="Proteomes" id="UP000721844">
    <property type="component" value="Unassembled WGS sequence"/>
</dbReference>
<evidence type="ECO:0000256" key="8">
    <source>
        <dbReference type="PIRSR" id="PIRSR000296-1"/>
    </source>
</evidence>
<dbReference type="InterPro" id="IPR018028">
    <property type="entry name" value="Catalase"/>
</dbReference>
<dbReference type="GO" id="GO:0004096">
    <property type="term" value="F:catalase activity"/>
    <property type="evidence" value="ECO:0007669"/>
    <property type="project" value="InterPro"/>
</dbReference>
<comment type="caution">
    <text evidence="11">The sequence shown here is derived from an EMBL/GenBank/DDBJ whole genome shotgun (WGS) entry which is preliminary data.</text>
</comment>
<dbReference type="Gene3D" id="1.20.1280.120">
    <property type="match status" value="1"/>
</dbReference>
<evidence type="ECO:0000256" key="9">
    <source>
        <dbReference type="PIRSR" id="PIRSR000296-2"/>
    </source>
</evidence>
<organism evidence="11 12">
    <name type="scientific">Acidisoma cellulosilyticum</name>
    <dbReference type="NCBI Taxonomy" id="2802395"/>
    <lineage>
        <taxon>Bacteria</taxon>
        <taxon>Pseudomonadati</taxon>
        <taxon>Pseudomonadota</taxon>
        <taxon>Alphaproteobacteria</taxon>
        <taxon>Acetobacterales</taxon>
        <taxon>Acidocellaceae</taxon>
        <taxon>Acidisoma</taxon>
    </lineage>
</organism>
<keyword evidence="4 7" id="KW-0479">Metal-binding</keyword>
<gene>
    <name evidence="11" type="ORF">ACELLULO517_10470</name>
</gene>
<dbReference type="Pfam" id="PF00199">
    <property type="entry name" value="Catalase"/>
    <property type="match status" value="1"/>
</dbReference>
<dbReference type="GO" id="GO:0042542">
    <property type="term" value="P:response to hydrogen peroxide"/>
    <property type="evidence" value="ECO:0007669"/>
    <property type="project" value="TreeGrafter"/>
</dbReference>
<dbReference type="InterPro" id="IPR020835">
    <property type="entry name" value="Catalase_sf"/>
</dbReference>
<reference evidence="11 12" key="1">
    <citation type="journal article" date="2021" name="Microorganisms">
        <title>Acidisoma silvae sp. nov. and Acidisomacellulosilytica sp. nov., Two Acidophilic Bacteria Isolated from Decaying Wood, Hydrolyzing Cellulose and Producing Poly-3-hydroxybutyrate.</title>
        <authorList>
            <person name="Mieszkin S."/>
            <person name="Pouder E."/>
            <person name="Uroz S."/>
            <person name="Simon-Colin C."/>
            <person name="Alain K."/>
        </authorList>
    </citation>
    <scope>NUCLEOTIDE SEQUENCE [LARGE SCALE GENOMIC DNA]</scope>
    <source>
        <strain evidence="11 12">HW T5.17</strain>
    </source>
</reference>
<dbReference type="InterPro" id="IPR011614">
    <property type="entry name" value="Catalase_core"/>
</dbReference>
<feature type="active site" evidence="8">
    <location>
        <position position="65"/>
    </location>
</feature>
<evidence type="ECO:0000256" key="1">
    <source>
        <dbReference type="ARBA" id="ARBA00005329"/>
    </source>
</evidence>
<keyword evidence="2 7" id="KW-0575">Peroxidase</keyword>
<evidence type="ECO:0000256" key="6">
    <source>
        <dbReference type="ARBA" id="ARBA00023004"/>
    </source>
</evidence>
<accession>A0A963Z0K8</accession>
<evidence type="ECO:0000256" key="3">
    <source>
        <dbReference type="ARBA" id="ARBA00022617"/>
    </source>
</evidence>
<comment type="similarity">
    <text evidence="1 7">Belongs to the catalase family.</text>
</comment>
<dbReference type="RefSeq" id="WP_227307318.1">
    <property type="nucleotide sequence ID" value="NZ_JAESVA010000003.1"/>
</dbReference>